<gene>
    <name evidence="1" type="ORF">A2264_00015</name>
</gene>
<proteinExistence type="predicted"/>
<name>A0A1F4W3A7_UNCKA</name>
<sequence>MTKQTANKQLGLDELGQSLRMLGFAGVAAVPVVVIRDLLTALGLAEVSASALSHLPYGAESEWLVATSRLFTIGLTRDEIGAVRRVLSLQPAYRQHLLRLLLVAIQQLSDDCSLADTLEQLDHLTPELLSAIDSAAATTVAADPSEFSDWDLTVWQAPDAITLLSRVVERPEDIAEISDAPIVTVGFGWLQWETPPAIAAPAPWGDADPLKSPLTAAEHPFWGAMIATLDACTGDYPWQSLTLRGGIARSMHRALGPAEQVLEDLWRNELGLWPAAPVILEEVLAPGSAVETRYGEPPALAPGPYPKGRGELVPWFQWAVERMAQAGVATQVEGSWRLTDTFRTELMKDDQHMRVFELVRRRSYRLARAAEHTAGPLQ</sequence>
<dbReference type="AlphaFoldDB" id="A0A1F4W3A7"/>
<comment type="caution">
    <text evidence="1">The sequence shown here is derived from an EMBL/GenBank/DDBJ whole genome shotgun (WGS) entry which is preliminary data.</text>
</comment>
<dbReference type="Proteomes" id="UP000176614">
    <property type="component" value="Unassembled WGS sequence"/>
</dbReference>
<evidence type="ECO:0000313" key="1">
    <source>
        <dbReference type="EMBL" id="OGC63899.1"/>
    </source>
</evidence>
<protein>
    <submittedName>
        <fullName evidence="1">Uncharacterized protein</fullName>
    </submittedName>
</protein>
<organism evidence="1 2">
    <name type="scientific">candidate division WWE3 bacterium RIFOXYA2_FULL_46_9</name>
    <dbReference type="NCBI Taxonomy" id="1802636"/>
    <lineage>
        <taxon>Bacteria</taxon>
        <taxon>Katanobacteria</taxon>
    </lineage>
</organism>
<reference evidence="1 2" key="1">
    <citation type="journal article" date="2016" name="Nat. Commun.">
        <title>Thousands of microbial genomes shed light on interconnected biogeochemical processes in an aquifer system.</title>
        <authorList>
            <person name="Anantharaman K."/>
            <person name="Brown C.T."/>
            <person name="Hug L.A."/>
            <person name="Sharon I."/>
            <person name="Castelle C.J."/>
            <person name="Probst A.J."/>
            <person name="Thomas B.C."/>
            <person name="Singh A."/>
            <person name="Wilkins M.J."/>
            <person name="Karaoz U."/>
            <person name="Brodie E.L."/>
            <person name="Williams K.H."/>
            <person name="Hubbard S.S."/>
            <person name="Banfield J.F."/>
        </authorList>
    </citation>
    <scope>NUCLEOTIDE SEQUENCE [LARGE SCALE GENOMIC DNA]</scope>
</reference>
<accession>A0A1F4W3A7</accession>
<dbReference type="EMBL" id="MEVT01000002">
    <property type="protein sequence ID" value="OGC63899.1"/>
    <property type="molecule type" value="Genomic_DNA"/>
</dbReference>
<evidence type="ECO:0000313" key="2">
    <source>
        <dbReference type="Proteomes" id="UP000176614"/>
    </source>
</evidence>